<name>A0A834H378_RHOSS</name>
<dbReference type="Gene3D" id="2.40.50.140">
    <property type="entry name" value="Nucleic acid-binding proteins"/>
    <property type="match status" value="1"/>
</dbReference>
<organism evidence="1 3">
    <name type="scientific">Rhododendron simsii</name>
    <name type="common">Sims's rhododendron</name>
    <dbReference type="NCBI Taxonomy" id="118357"/>
    <lineage>
        <taxon>Eukaryota</taxon>
        <taxon>Viridiplantae</taxon>
        <taxon>Streptophyta</taxon>
        <taxon>Embryophyta</taxon>
        <taxon>Tracheophyta</taxon>
        <taxon>Spermatophyta</taxon>
        <taxon>Magnoliopsida</taxon>
        <taxon>eudicotyledons</taxon>
        <taxon>Gunneridae</taxon>
        <taxon>Pentapetalae</taxon>
        <taxon>asterids</taxon>
        <taxon>Ericales</taxon>
        <taxon>Ericaceae</taxon>
        <taxon>Ericoideae</taxon>
        <taxon>Rhodoreae</taxon>
        <taxon>Rhododendron</taxon>
    </lineage>
</organism>
<proteinExistence type="predicted"/>
<protein>
    <submittedName>
        <fullName evidence="1">Uncharacterized protein</fullName>
    </submittedName>
</protein>
<evidence type="ECO:0000313" key="3">
    <source>
        <dbReference type="Proteomes" id="UP000626092"/>
    </source>
</evidence>
<dbReference type="InterPro" id="IPR012340">
    <property type="entry name" value="NA-bd_OB-fold"/>
</dbReference>
<comment type="caution">
    <text evidence="1">The sequence shown here is derived from an EMBL/GenBank/DDBJ whole genome shotgun (WGS) entry which is preliminary data.</text>
</comment>
<dbReference type="EMBL" id="WJXA01000004">
    <property type="protein sequence ID" value="KAF7145883.1"/>
    <property type="molecule type" value="Genomic_DNA"/>
</dbReference>
<accession>A0A834H378</accession>
<evidence type="ECO:0000313" key="2">
    <source>
        <dbReference type="EMBL" id="KAF7145883.1"/>
    </source>
</evidence>
<dbReference type="AlphaFoldDB" id="A0A834H378"/>
<dbReference type="Proteomes" id="UP000626092">
    <property type="component" value="Unassembled WGS sequence"/>
</dbReference>
<sequence length="158" mass="17383">MLLQRKEEKYFINIMLLFLLAFSAATISGGLGSVLVVSAWCFWMKPRTLTLCDQFTFFFLIKDQFSDHEGQPVLDLAGPFPVILGTRMKVNTSNGIKLATRGSSTFCFNPPLPKANALHIWCMGNSSAISKLPIHDMNGQGTPPCCLTPGGKDIIKIN</sequence>
<evidence type="ECO:0000313" key="1">
    <source>
        <dbReference type="EMBL" id="KAF7144650.1"/>
    </source>
</evidence>
<reference evidence="1" key="1">
    <citation type="submission" date="2019-11" db="EMBL/GenBank/DDBJ databases">
        <authorList>
            <person name="Liu Y."/>
            <person name="Hou J."/>
            <person name="Li T.-Q."/>
            <person name="Guan C.-H."/>
            <person name="Wu X."/>
            <person name="Wu H.-Z."/>
            <person name="Ling F."/>
            <person name="Zhang R."/>
            <person name="Shi X.-G."/>
            <person name="Ren J.-P."/>
            <person name="Chen E.-F."/>
            <person name="Sun J.-M."/>
        </authorList>
    </citation>
    <scope>NUCLEOTIDE SEQUENCE</scope>
    <source>
        <strain evidence="1">Adult_tree_wgs_1</strain>
        <tissue evidence="1">Leaves</tissue>
    </source>
</reference>
<gene>
    <name evidence="2" type="ORF">RHSIM_Rhsim04G0143100</name>
    <name evidence="1" type="ORF">RHSIM_Rhsim04G0143800</name>
</gene>
<dbReference type="OrthoDB" id="1740937at2759"/>
<keyword evidence="3" id="KW-1185">Reference proteome</keyword>
<dbReference type="EMBL" id="WJXA01000004">
    <property type="protein sequence ID" value="KAF7144650.1"/>
    <property type="molecule type" value="Genomic_DNA"/>
</dbReference>